<reference evidence="1 2" key="1">
    <citation type="submission" date="2019-06" db="EMBL/GenBank/DDBJ databases">
        <title>YIM 131921 draft genome.</title>
        <authorList>
            <person name="Jiang L."/>
        </authorList>
    </citation>
    <scope>NUCLEOTIDE SEQUENCE [LARGE SCALE GENOMIC DNA]</scope>
    <source>
        <strain evidence="1 2">YIM 131921</strain>
    </source>
</reference>
<evidence type="ECO:0000313" key="1">
    <source>
        <dbReference type="EMBL" id="TNC43556.1"/>
    </source>
</evidence>
<dbReference type="EMBL" id="VDFU01000065">
    <property type="protein sequence ID" value="TNC43556.1"/>
    <property type="molecule type" value="Genomic_DNA"/>
</dbReference>
<proteinExistence type="predicted"/>
<dbReference type="Proteomes" id="UP000305887">
    <property type="component" value="Unassembled WGS sequence"/>
</dbReference>
<keyword evidence="2" id="KW-1185">Reference proteome</keyword>
<dbReference type="AlphaFoldDB" id="A0A5C4MGW2"/>
<accession>A0A5C4MGW2</accession>
<evidence type="ECO:0000313" key="2">
    <source>
        <dbReference type="Proteomes" id="UP000305887"/>
    </source>
</evidence>
<name>A0A5C4MGW2_9RHOB</name>
<protein>
    <submittedName>
        <fullName evidence="1">Uncharacterized protein</fullName>
    </submittedName>
</protein>
<organism evidence="1 2">
    <name type="scientific">Rubellimicrobium rubrum</name>
    <dbReference type="NCBI Taxonomy" id="2585369"/>
    <lineage>
        <taxon>Bacteria</taxon>
        <taxon>Pseudomonadati</taxon>
        <taxon>Pseudomonadota</taxon>
        <taxon>Alphaproteobacteria</taxon>
        <taxon>Rhodobacterales</taxon>
        <taxon>Roseobacteraceae</taxon>
        <taxon>Rubellimicrobium</taxon>
    </lineage>
</organism>
<comment type="caution">
    <text evidence="1">The sequence shown here is derived from an EMBL/GenBank/DDBJ whole genome shotgun (WGS) entry which is preliminary data.</text>
</comment>
<sequence>MDAALIRTLKPLPAGGPSRADHDEVEQRCRHPSARLPEWQHPGETLVIGLDVGSTSTKIVVRTPFLPMSQGQAVPVPSWLRAEGHPYYWTTVLWEGEDGRYELLPPTQGARTVDRLKVAFLGAGSSIEDHADPTTRDLTA</sequence>
<gene>
    <name evidence="1" type="ORF">FHG66_20960</name>
</gene>